<keyword evidence="2" id="KW-1185">Reference proteome</keyword>
<organism evidence="1 2">
    <name type="scientific">Acrocarpospora macrocephala</name>
    <dbReference type="NCBI Taxonomy" id="150177"/>
    <lineage>
        <taxon>Bacteria</taxon>
        <taxon>Bacillati</taxon>
        <taxon>Actinomycetota</taxon>
        <taxon>Actinomycetes</taxon>
        <taxon>Streptosporangiales</taxon>
        <taxon>Streptosporangiaceae</taxon>
        <taxon>Acrocarpospora</taxon>
    </lineage>
</organism>
<comment type="caution">
    <text evidence="1">The sequence shown here is derived from an EMBL/GenBank/DDBJ whole genome shotgun (WGS) entry which is preliminary data.</text>
</comment>
<proteinExistence type="predicted"/>
<reference evidence="1 2" key="1">
    <citation type="submission" date="2019-10" db="EMBL/GenBank/DDBJ databases">
        <title>Whole genome shotgun sequence of Acrocarpospora macrocephala NBRC 16266.</title>
        <authorList>
            <person name="Ichikawa N."/>
            <person name="Kimura A."/>
            <person name="Kitahashi Y."/>
            <person name="Komaki H."/>
            <person name="Oguchi A."/>
        </authorList>
    </citation>
    <scope>NUCLEOTIDE SEQUENCE [LARGE SCALE GENOMIC DNA]</scope>
    <source>
        <strain evidence="1 2">NBRC 16266</strain>
    </source>
</reference>
<evidence type="ECO:0000313" key="1">
    <source>
        <dbReference type="EMBL" id="GES07948.1"/>
    </source>
</evidence>
<dbReference type="AlphaFoldDB" id="A0A5M3WNP1"/>
<sequence length="86" mass="9364">MLNGHSGDAVGLGQFDAGREFLAGFELLGEDRRAEGVGHLLVRRAGVIWVETHTNQVRAPRLARLVVPMFLTWLANPGNINSSEVV</sequence>
<evidence type="ECO:0000313" key="2">
    <source>
        <dbReference type="Proteomes" id="UP000331127"/>
    </source>
</evidence>
<name>A0A5M3WNP1_9ACTN</name>
<dbReference type="Proteomes" id="UP000331127">
    <property type="component" value="Unassembled WGS sequence"/>
</dbReference>
<gene>
    <name evidence="1" type="ORF">Amac_015430</name>
</gene>
<protein>
    <submittedName>
        <fullName evidence="1">Uncharacterized protein</fullName>
    </submittedName>
</protein>
<accession>A0A5M3WNP1</accession>
<dbReference type="EMBL" id="BLAE01000008">
    <property type="protein sequence ID" value="GES07948.1"/>
    <property type="molecule type" value="Genomic_DNA"/>
</dbReference>